<evidence type="ECO:0000313" key="8">
    <source>
        <dbReference type="Proteomes" id="UP000221961"/>
    </source>
</evidence>
<dbReference type="RefSeq" id="WP_098695518.1">
    <property type="nucleotide sequence ID" value="NZ_CP023778.1"/>
</dbReference>
<name>A0A291RMB5_9NOCA</name>
<protein>
    <submittedName>
        <fullName evidence="7">Methylamine utilization protein MauE</fullName>
    </submittedName>
</protein>
<evidence type="ECO:0000256" key="2">
    <source>
        <dbReference type="ARBA" id="ARBA00022692"/>
    </source>
</evidence>
<dbReference type="KEGG" id="ntp:CRH09_21830"/>
<feature type="transmembrane region" description="Helical" evidence="5">
    <location>
        <begin position="6"/>
        <end position="26"/>
    </location>
</feature>
<keyword evidence="4 5" id="KW-0472">Membrane</keyword>
<feature type="transmembrane region" description="Helical" evidence="5">
    <location>
        <begin position="141"/>
        <end position="160"/>
    </location>
</feature>
<evidence type="ECO:0000313" key="7">
    <source>
        <dbReference type="EMBL" id="ATL68430.1"/>
    </source>
</evidence>
<dbReference type="Pfam" id="PF07291">
    <property type="entry name" value="MauE"/>
    <property type="match status" value="1"/>
</dbReference>
<comment type="subcellular location">
    <subcellularLocation>
        <location evidence="1">Membrane</location>
        <topology evidence="1">Multi-pass membrane protein</topology>
    </subcellularLocation>
</comment>
<gene>
    <name evidence="7" type="ORF">CRH09_21830</name>
</gene>
<dbReference type="InterPro" id="IPR009908">
    <property type="entry name" value="Methylamine_util_MauE"/>
</dbReference>
<dbReference type="EMBL" id="CP023778">
    <property type="protein sequence ID" value="ATL68430.1"/>
    <property type="molecule type" value="Genomic_DNA"/>
</dbReference>
<reference evidence="7 8" key="1">
    <citation type="submission" date="2017-10" db="EMBL/GenBank/DDBJ databases">
        <title>Comparative genomics between pathogenic Norcardia.</title>
        <authorList>
            <person name="Zeng L."/>
        </authorList>
    </citation>
    <scope>NUCLEOTIDE SEQUENCE [LARGE SCALE GENOMIC DNA]</scope>
    <source>
        <strain evidence="7 8">NC_YFY_NT001</strain>
    </source>
</reference>
<evidence type="ECO:0000259" key="6">
    <source>
        <dbReference type="Pfam" id="PF07291"/>
    </source>
</evidence>
<proteinExistence type="predicted"/>
<keyword evidence="2 5" id="KW-0812">Transmembrane</keyword>
<feature type="transmembrane region" description="Helical" evidence="5">
    <location>
        <begin position="47"/>
        <end position="68"/>
    </location>
</feature>
<feature type="domain" description="Methylamine utilisation protein MauE" evidence="6">
    <location>
        <begin position="2"/>
        <end position="131"/>
    </location>
</feature>
<evidence type="ECO:0000256" key="1">
    <source>
        <dbReference type="ARBA" id="ARBA00004141"/>
    </source>
</evidence>
<dbReference type="AlphaFoldDB" id="A0A291RMB5"/>
<feature type="transmembrane region" description="Helical" evidence="5">
    <location>
        <begin position="116"/>
        <end position="135"/>
    </location>
</feature>
<dbReference type="Proteomes" id="UP000221961">
    <property type="component" value="Chromosome"/>
</dbReference>
<accession>A0A291RMB5</accession>
<evidence type="ECO:0000256" key="3">
    <source>
        <dbReference type="ARBA" id="ARBA00022989"/>
    </source>
</evidence>
<dbReference type="GO" id="GO:0030416">
    <property type="term" value="P:methylamine metabolic process"/>
    <property type="evidence" value="ECO:0007669"/>
    <property type="project" value="InterPro"/>
</dbReference>
<organism evidence="7 8">
    <name type="scientific">Nocardia terpenica</name>
    <dbReference type="NCBI Taxonomy" id="455432"/>
    <lineage>
        <taxon>Bacteria</taxon>
        <taxon>Bacillati</taxon>
        <taxon>Actinomycetota</taxon>
        <taxon>Actinomycetes</taxon>
        <taxon>Mycobacteriales</taxon>
        <taxon>Nocardiaceae</taxon>
        <taxon>Nocardia</taxon>
    </lineage>
</organism>
<dbReference type="GO" id="GO:0016020">
    <property type="term" value="C:membrane"/>
    <property type="evidence" value="ECO:0007669"/>
    <property type="project" value="UniProtKB-SubCell"/>
</dbReference>
<evidence type="ECO:0000256" key="4">
    <source>
        <dbReference type="ARBA" id="ARBA00023136"/>
    </source>
</evidence>
<keyword evidence="3 5" id="KW-1133">Transmembrane helix</keyword>
<sequence length="187" mass="18768">MGWLEIGARAALVTVFAVAAVSKLTVAARIRFRAAVAELVPRLRGRAAGPVAVLVSGAEWLIVVALVLPVPIAGFALALGALTGFTIAVAAAVRRGSDAGCQCFGRTARPVSAAQIVRNLLLVAIAVLGLAASGSRPGEPGTALIAAAAGILLGATLIVADDLADLLHPAPNRPAVSRFHPGQDSPP</sequence>
<feature type="transmembrane region" description="Helical" evidence="5">
    <location>
        <begin position="74"/>
        <end position="93"/>
    </location>
</feature>
<dbReference type="GeneID" id="88359996"/>
<evidence type="ECO:0000256" key="5">
    <source>
        <dbReference type="SAM" id="Phobius"/>
    </source>
</evidence>